<dbReference type="OrthoDB" id="312212at2759"/>
<gene>
    <name evidence="1" type="ORF">PSON_ATCC_30995.1.T0340178</name>
</gene>
<dbReference type="AlphaFoldDB" id="A0A8S1M729"/>
<reference evidence="1" key="1">
    <citation type="submission" date="2021-01" db="EMBL/GenBank/DDBJ databases">
        <authorList>
            <consortium name="Genoscope - CEA"/>
            <person name="William W."/>
        </authorList>
    </citation>
    <scope>NUCLEOTIDE SEQUENCE</scope>
</reference>
<evidence type="ECO:0000313" key="2">
    <source>
        <dbReference type="Proteomes" id="UP000692954"/>
    </source>
</evidence>
<keyword evidence="2" id="KW-1185">Reference proteome</keyword>
<protein>
    <submittedName>
        <fullName evidence="1">Uncharacterized protein</fullName>
    </submittedName>
</protein>
<evidence type="ECO:0000313" key="1">
    <source>
        <dbReference type="EMBL" id="CAD8076100.1"/>
    </source>
</evidence>
<dbReference type="EMBL" id="CAJJDN010000034">
    <property type="protein sequence ID" value="CAD8076100.1"/>
    <property type="molecule type" value="Genomic_DNA"/>
</dbReference>
<comment type="caution">
    <text evidence="1">The sequence shown here is derived from an EMBL/GenBank/DDBJ whole genome shotgun (WGS) entry which is preliminary data.</text>
</comment>
<proteinExistence type="predicted"/>
<organism evidence="1 2">
    <name type="scientific">Paramecium sonneborni</name>
    <dbReference type="NCBI Taxonomy" id="65129"/>
    <lineage>
        <taxon>Eukaryota</taxon>
        <taxon>Sar</taxon>
        <taxon>Alveolata</taxon>
        <taxon>Ciliophora</taxon>
        <taxon>Intramacronucleata</taxon>
        <taxon>Oligohymenophorea</taxon>
        <taxon>Peniculida</taxon>
        <taxon>Parameciidae</taxon>
        <taxon>Paramecium</taxon>
    </lineage>
</organism>
<name>A0A8S1M729_9CILI</name>
<sequence>MTLPVLKAILLQNCYLNPNNFDKLVQDFEDICSIIETHQIQYQQEIRNFCNLLNDQIKQKYKLDITFDDYSNLNEDFEINVFKQIVDLANFQQDSMSKIKDIIESQYQKTIENSQRYIIEDYQSELNLFLLSLYCDLI</sequence>
<dbReference type="Proteomes" id="UP000692954">
    <property type="component" value="Unassembled WGS sequence"/>
</dbReference>
<accession>A0A8S1M729</accession>